<comment type="caution">
    <text evidence="4">The sequence shown here is derived from an EMBL/GenBank/DDBJ whole genome shotgun (WGS) entry which is preliminary data.</text>
</comment>
<dbReference type="Proteomes" id="UP000654922">
    <property type="component" value="Unassembled WGS sequence"/>
</dbReference>
<name>A0A8H6Q4U7_9EURO</name>
<dbReference type="InterPro" id="IPR036188">
    <property type="entry name" value="FAD/NAD-bd_sf"/>
</dbReference>
<dbReference type="EMBL" id="JACBAE010001314">
    <property type="protein sequence ID" value="KAF7165697.1"/>
    <property type="molecule type" value="Genomic_DNA"/>
</dbReference>
<accession>A0A8H6Q4U7</accession>
<protein>
    <submittedName>
        <fullName evidence="4">Uncharacterized protein</fullName>
    </submittedName>
</protein>
<dbReference type="InterPro" id="IPR050346">
    <property type="entry name" value="FMO-like"/>
</dbReference>
<keyword evidence="3" id="KW-0560">Oxidoreductase</keyword>
<organism evidence="4 5">
    <name type="scientific">Aspergillus felis</name>
    <dbReference type="NCBI Taxonomy" id="1287682"/>
    <lineage>
        <taxon>Eukaryota</taxon>
        <taxon>Fungi</taxon>
        <taxon>Dikarya</taxon>
        <taxon>Ascomycota</taxon>
        <taxon>Pezizomycotina</taxon>
        <taxon>Eurotiomycetes</taxon>
        <taxon>Eurotiomycetidae</taxon>
        <taxon>Eurotiales</taxon>
        <taxon>Aspergillaceae</taxon>
        <taxon>Aspergillus</taxon>
        <taxon>Aspergillus subgen. Fumigati</taxon>
    </lineage>
</organism>
<evidence type="ECO:0000313" key="5">
    <source>
        <dbReference type="Proteomes" id="UP000654922"/>
    </source>
</evidence>
<dbReference type="OrthoDB" id="2915840at2759"/>
<evidence type="ECO:0000256" key="3">
    <source>
        <dbReference type="ARBA" id="ARBA00023002"/>
    </source>
</evidence>
<sequence>MYDVIVIGAGWCGLVAAKTYLQACPDAQVLIVDGDSSIGGTWSKERLYPHLVAEAHHGLFEFSDLPMSGNSVLPDGRIPSAAVHAYLVEYATKYNLIERIRLNTWIENVRREPRALADDNSLHWTLTAAGSQEQLQTKKIIITTGLTSEPFIPSLPGREEFEGEVLHSKALGHPRTVGRISEPSVRHVVVYGGSKSAFDAVYLLLRAGKTVDWVIREEGGGPSMMTPLSILGQPSFRLNNSRILPLFSPHPFGPPGELSWWQRVVHHRSGRWAQFIVIMFWRAMAYLLQRPWGYDTSPNGQRLKPLLGLDSLFWSPATLGVMTHPELWDEIHSGQRVKIHREAITGLGRDKRVILSSGRELSSADLVVCATGWHARHSFFAPEDQLALGLPSTASFDPESQQRWIDLQRTADREITEELPILQMNPVPPPPLRCEDDHHLYRFIAPSREVSSHERSIAFVGFLRTAGAPIVYEAQALWATAYLTGALEVPEAPQREREIARTNAWIRHRYLCGRKVPFALFDFLPYVDMLYRDLEINSHRKPNPIAEICGLYRPQDFRGVVSEWLANQRAKDMKGVENVVDKS</sequence>
<reference evidence="4" key="1">
    <citation type="submission" date="2020-06" db="EMBL/GenBank/DDBJ databases">
        <title>Draft genome sequences of strains closely related to Aspergillus parafelis and Aspergillus hiratsukae.</title>
        <authorList>
            <person name="Dos Santos R.A.C."/>
            <person name="Rivero-Menendez O."/>
            <person name="Steenwyk J.L."/>
            <person name="Mead M.E."/>
            <person name="Goldman G.H."/>
            <person name="Alastruey-Izquierdo A."/>
            <person name="Rokas A."/>
        </authorList>
    </citation>
    <scope>NUCLEOTIDE SEQUENCE</scope>
    <source>
        <strain evidence="4">CNM-CM5623</strain>
    </source>
</reference>
<keyword evidence="1" id="KW-0285">Flavoprotein</keyword>
<evidence type="ECO:0000313" key="4">
    <source>
        <dbReference type="EMBL" id="KAF7165697.1"/>
    </source>
</evidence>
<proteinExistence type="predicted"/>
<dbReference type="AlphaFoldDB" id="A0A8H6Q4U7"/>
<dbReference type="SUPFAM" id="SSF51905">
    <property type="entry name" value="FAD/NAD(P)-binding domain"/>
    <property type="match status" value="2"/>
</dbReference>
<dbReference type="Pfam" id="PF13738">
    <property type="entry name" value="Pyr_redox_3"/>
    <property type="match status" value="1"/>
</dbReference>
<dbReference type="Gene3D" id="3.50.50.60">
    <property type="entry name" value="FAD/NAD(P)-binding domain"/>
    <property type="match status" value="1"/>
</dbReference>
<dbReference type="GO" id="GO:0016491">
    <property type="term" value="F:oxidoreductase activity"/>
    <property type="evidence" value="ECO:0007669"/>
    <property type="project" value="UniProtKB-KW"/>
</dbReference>
<dbReference type="PANTHER" id="PTHR23023">
    <property type="entry name" value="DIMETHYLANILINE MONOOXYGENASE"/>
    <property type="match status" value="1"/>
</dbReference>
<evidence type="ECO:0000256" key="2">
    <source>
        <dbReference type="ARBA" id="ARBA00022827"/>
    </source>
</evidence>
<keyword evidence="2" id="KW-0274">FAD</keyword>
<gene>
    <name evidence="4" type="ORF">CNMCM5623_009797</name>
</gene>
<evidence type="ECO:0000256" key="1">
    <source>
        <dbReference type="ARBA" id="ARBA00022630"/>
    </source>
</evidence>